<dbReference type="EMBL" id="BAAAZR010000032">
    <property type="protein sequence ID" value="GAA3832995.1"/>
    <property type="molecule type" value="Genomic_DNA"/>
</dbReference>
<reference evidence="2" key="1">
    <citation type="journal article" date="2019" name="Int. J. Syst. Evol. Microbiol.">
        <title>The Global Catalogue of Microorganisms (GCM) 10K type strain sequencing project: providing services to taxonomists for standard genome sequencing and annotation.</title>
        <authorList>
            <consortium name="The Broad Institute Genomics Platform"/>
            <consortium name="The Broad Institute Genome Sequencing Center for Infectious Disease"/>
            <person name="Wu L."/>
            <person name="Ma J."/>
        </authorList>
    </citation>
    <scope>NUCLEOTIDE SEQUENCE [LARGE SCALE GENOMIC DNA]</scope>
    <source>
        <strain evidence="2">JCM 16908</strain>
    </source>
</reference>
<comment type="caution">
    <text evidence="1">The sequence shown here is derived from an EMBL/GenBank/DDBJ whole genome shotgun (WGS) entry which is preliminary data.</text>
</comment>
<sequence length="158" mass="16924">MNGFDHDLDGLGADDDDMDLEEALRHAATLFDPVPSDLVQTAVEAYTLRTLDAELAALSFDSLTEPEPVRGGGQPRLATFHAPGVTIDVEITIMGSIGRVLGQVIPAQPGEIEVRGRRPAAVTADAMGRFVCDRVPAGPFSLRCRLQTAVVVTEWITI</sequence>
<evidence type="ECO:0008006" key="3">
    <source>
        <dbReference type="Google" id="ProtNLM"/>
    </source>
</evidence>
<accession>A0ABP7J2E4</accession>
<evidence type="ECO:0000313" key="2">
    <source>
        <dbReference type="Proteomes" id="UP001500888"/>
    </source>
</evidence>
<dbReference type="Proteomes" id="UP001500888">
    <property type="component" value="Unassembled WGS sequence"/>
</dbReference>
<dbReference type="RefSeq" id="WP_344948444.1">
    <property type="nucleotide sequence ID" value="NZ_BAAAZR010000032.1"/>
</dbReference>
<protein>
    <recommendedName>
        <fullName evidence="3">Carboxypeptidase regulatory-like domain-containing protein</fullName>
    </recommendedName>
</protein>
<proteinExistence type="predicted"/>
<organism evidence="1 2">
    <name type="scientific">Sphaerisporangium flaviroseum</name>
    <dbReference type="NCBI Taxonomy" id="509199"/>
    <lineage>
        <taxon>Bacteria</taxon>
        <taxon>Bacillati</taxon>
        <taxon>Actinomycetota</taxon>
        <taxon>Actinomycetes</taxon>
        <taxon>Streptosporangiales</taxon>
        <taxon>Streptosporangiaceae</taxon>
        <taxon>Sphaerisporangium</taxon>
    </lineage>
</organism>
<gene>
    <name evidence="1" type="ORF">GCM10022226_62840</name>
</gene>
<name>A0ABP7J2E4_9ACTN</name>
<keyword evidence="2" id="KW-1185">Reference proteome</keyword>
<evidence type="ECO:0000313" key="1">
    <source>
        <dbReference type="EMBL" id="GAA3832995.1"/>
    </source>
</evidence>